<comment type="caution">
    <text evidence="2">The sequence shown here is derived from an EMBL/GenBank/DDBJ whole genome shotgun (WGS) entry which is preliminary data.</text>
</comment>
<evidence type="ECO:0000313" key="3">
    <source>
        <dbReference type="Proteomes" id="UP001341840"/>
    </source>
</evidence>
<dbReference type="Proteomes" id="UP001341840">
    <property type="component" value="Unassembled WGS sequence"/>
</dbReference>
<sequence>MDLPPPTTIVPTSTTLTVDRPHHNHNLNSSLLHERSDALFSLFLLFLLLLFDNNVARYVECSLRIQTTTKSAPSSPTKPLGVPRTRSESFHVTHKVLVGDPPYVRAKNLQ</sequence>
<keyword evidence="3" id="KW-1185">Reference proteome</keyword>
<dbReference type="EMBL" id="JASCZI010246814">
    <property type="protein sequence ID" value="MED6214972.1"/>
    <property type="molecule type" value="Genomic_DNA"/>
</dbReference>
<accession>A0ABU6YZ15</accession>
<feature type="compositionally biased region" description="Low complexity" evidence="1">
    <location>
        <begin position="67"/>
        <end position="79"/>
    </location>
</feature>
<feature type="non-terminal residue" evidence="2">
    <location>
        <position position="110"/>
    </location>
</feature>
<evidence type="ECO:0000256" key="1">
    <source>
        <dbReference type="SAM" id="MobiDB-lite"/>
    </source>
</evidence>
<name>A0ABU6YZ15_9FABA</name>
<reference evidence="2 3" key="1">
    <citation type="journal article" date="2023" name="Plants (Basel)">
        <title>Bridging the Gap: Combining Genomics and Transcriptomics Approaches to Understand Stylosanthes scabra, an Orphan Legume from the Brazilian Caatinga.</title>
        <authorList>
            <person name="Ferreira-Neto J.R.C."/>
            <person name="da Silva M.D."/>
            <person name="Binneck E."/>
            <person name="de Melo N.F."/>
            <person name="da Silva R.H."/>
            <person name="de Melo A.L.T.M."/>
            <person name="Pandolfi V."/>
            <person name="Bustamante F.O."/>
            <person name="Brasileiro-Vidal A.C."/>
            <person name="Benko-Iseppon A.M."/>
        </authorList>
    </citation>
    <scope>NUCLEOTIDE SEQUENCE [LARGE SCALE GENOMIC DNA]</scope>
    <source>
        <tissue evidence="2">Leaves</tissue>
    </source>
</reference>
<feature type="region of interest" description="Disordered" evidence="1">
    <location>
        <begin position="67"/>
        <end position="88"/>
    </location>
</feature>
<protein>
    <submittedName>
        <fullName evidence="2">Uncharacterized protein</fullName>
    </submittedName>
</protein>
<proteinExistence type="predicted"/>
<organism evidence="2 3">
    <name type="scientific">Stylosanthes scabra</name>
    <dbReference type="NCBI Taxonomy" id="79078"/>
    <lineage>
        <taxon>Eukaryota</taxon>
        <taxon>Viridiplantae</taxon>
        <taxon>Streptophyta</taxon>
        <taxon>Embryophyta</taxon>
        <taxon>Tracheophyta</taxon>
        <taxon>Spermatophyta</taxon>
        <taxon>Magnoliopsida</taxon>
        <taxon>eudicotyledons</taxon>
        <taxon>Gunneridae</taxon>
        <taxon>Pentapetalae</taxon>
        <taxon>rosids</taxon>
        <taxon>fabids</taxon>
        <taxon>Fabales</taxon>
        <taxon>Fabaceae</taxon>
        <taxon>Papilionoideae</taxon>
        <taxon>50 kb inversion clade</taxon>
        <taxon>dalbergioids sensu lato</taxon>
        <taxon>Dalbergieae</taxon>
        <taxon>Pterocarpus clade</taxon>
        <taxon>Stylosanthes</taxon>
    </lineage>
</organism>
<evidence type="ECO:0000313" key="2">
    <source>
        <dbReference type="EMBL" id="MED6214972.1"/>
    </source>
</evidence>
<gene>
    <name evidence="2" type="ORF">PIB30_108671</name>
</gene>